<organism evidence="1 2">
    <name type="scientific">Sistotremastrum niveocremeum HHB9708</name>
    <dbReference type="NCBI Taxonomy" id="1314777"/>
    <lineage>
        <taxon>Eukaryota</taxon>
        <taxon>Fungi</taxon>
        <taxon>Dikarya</taxon>
        <taxon>Basidiomycota</taxon>
        <taxon>Agaricomycotina</taxon>
        <taxon>Agaricomycetes</taxon>
        <taxon>Sistotremastrales</taxon>
        <taxon>Sistotremastraceae</taxon>
        <taxon>Sertulicium</taxon>
        <taxon>Sertulicium niveocremeum</taxon>
    </lineage>
</organism>
<accession>A0A164NYP9</accession>
<gene>
    <name evidence="1" type="ORF">SISNIDRAFT_490359</name>
</gene>
<evidence type="ECO:0000313" key="1">
    <source>
        <dbReference type="EMBL" id="KZS88176.1"/>
    </source>
</evidence>
<sequence>MLKNVCVIKWSNGTLYRNVLDKYFASIKANYFLPVKQDSSVSTHSDRGDAYADASVSGLRDWYRIVHVCRAWRKLAYEVKEVWDFLDTSWPIEAQEDFIARSSGLGFSPRFLVHFAVCHGDLFVFPLPPSPFHVIDKTYPCKDAVPTLEGLKIHVIRTNYDQSPIAAWDTFRARHLSNPARRLKLLHLEGSDARPIIDFPMLSTHDQMLSESPFESVVLRNVSPRFLLGRLELDNLKFLEVAYLPAAQHEFSSLEALQILAVAPRIKTLAFNINSYLSLPVRSHALIKRPERLTVPYLQELSLELWPAKHLQYFLSCLDLPSIQHFTTSIHPNHSPKKFNWMKDAPSEIMSLVAQCRSARCHCEAGSGRVSTYHSEHPPPLSLSTKPSITYSDVFETNSSGHNDTLLDHLSSILFLDSCIALEIDSQLSFSVLTLINLFKLVFQGPVAFLGVEGSLVFDLLLHSHTLRNSIWDSLEVLTLVVDQDNVAQELMRLVHALDWKFGRIRKRKFGRVNIICRSEEINSKIPSNFHDELLKLVDNVDVSIVG</sequence>
<dbReference type="Proteomes" id="UP000076722">
    <property type="component" value="Unassembled WGS sequence"/>
</dbReference>
<dbReference type="EMBL" id="KV419439">
    <property type="protein sequence ID" value="KZS88176.1"/>
    <property type="molecule type" value="Genomic_DNA"/>
</dbReference>
<keyword evidence="2" id="KW-1185">Reference proteome</keyword>
<dbReference type="AlphaFoldDB" id="A0A164NYP9"/>
<proteinExistence type="predicted"/>
<protein>
    <recommendedName>
        <fullName evidence="3">F-box domain-containing protein</fullName>
    </recommendedName>
</protein>
<reference evidence="1 2" key="1">
    <citation type="journal article" date="2016" name="Mol. Biol. Evol.">
        <title>Comparative Genomics of Early-Diverging Mushroom-Forming Fungi Provides Insights into the Origins of Lignocellulose Decay Capabilities.</title>
        <authorList>
            <person name="Nagy L.G."/>
            <person name="Riley R."/>
            <person name="Tritt A."/>
            <person name="Adam C."/>
            <person name="Daum C."/>
            <person name="Floudas D."/>
            <person name="Sun H."/>
            <person name="Yadav J.S."/>
            <person name="Pangilinan J."/>
            <person name="Larsson K.H."/>
            <person name="Matsuura K."/>
            <person name="Barry K."/>
            <person name="Labutti K."/>
            <person name="Kuo R."/>
            <person name="Ohm R.A."/>
            <person name="Bhattacharya S.S."/>
            <person name="Shirouzu T."/>
            <person name="Yoshinaga Y."/>
            <person name="Martin F.M."/>
            <person name="Grigoriev I.V."/>
            <person name="Hibbett D.S."/>
        </authorList>
    </citation>
    <scope>NUCLEOTIDE SEQUENCE [LARGE SCALE GENOMIC DNA]</scope>
    <source>
        <strain evidence="1 2">HHB9708</strain>
    </source>
</reference>
<evidence type="ECO:0000313" key="2">
    <source>
        <dbReference type="Proteomes" id="UP000076722"/>
    </source>
</evidence>
<name>A0A164NYP9_9AGAM</name>
<evidence type="ECO:0008006" key="3">
    <source>
        <dbReference type="Google" id="ProtNLM"/>
    </source>
</evidence>